<comment type="catalytic activity">
    <reaction evidence="9">
        <text>[RNA] containing guanosine + H2O = an [RNA fragment]-3'-guanosine-3'-phosphate + a 5'-hydroxy-ribonucleotide-3'-[RNA fragment].</text>
        <dbReference type="EC" id="4.6.1.24"/>
    </reaction>
</comment>
<evidence type="ECO:0000256" key="5">
    <source>
        <dbReference type="ARBA" id="ARBA00022759"/>
    </source>
</evidence>
<evidence type="ECO:0000256" key="1">
    <source>
        <dbReference type="ARBA" id="ARBA00009006"/>
    </source>
</evidence>
<dbReference type="InterPro" id="IPR000026">
    <property type="entry name" value="N1-like"/>
</dbReference>
<reference evidence="11" key="1">
    <citation type="submission" date="2023-06" db="EMBL/GenBank/DDBJ databases">
        <authorList>
            <person name="Noh H."/>
        </authorList>
    </citation>
    <scope>NUCLEOTIDE SEQUENCE</scope>
    <source>
        <strain evidence="11">DUCC20226</strain>
    </source>
</reference>
<dbReference type="Gene3D" id="3.10.450.30">
    <property type="entry name" value="Microbial ribonucleases"/>
    <property type="match status" value="1"/>
</dbReference>
<feature type="chain" id="PRO_5042182828" description="ribonuclease T1" evidence="10">
    <location>
        <begin position="18"/>
        <end position="147"/>
    </location>
</feature>
<evidence type="ECO:0000256" key="7">
    <source>
        <dbReference type="ARBA" id="ARBA00023157"/>
    </source>
</evidence>
<evidence type="ECO:0000256" key="2">
    <source>
        <dbReference type="ARBA" id="ARBA00012549"/>
    </source>
</evidence>
<gene>
    <name evidence="11" type="ORF">N8I77_001458</name>
</gene>
<evidence type="ECO:0000256" key="10">
    <source>
        <dbReference type="SAM" id="SignalP"/>
    </source>
</evidence>
<evidence type="ECO:0000256" key="8">
    <source>
        <dbReference type="ARBA" id="ARBA00023239"/>
    </source>
</evidence>
<keyword evidence="5" id="KW-0255">Endonuclease</keyword>
<keyword evidence="12" id="KW-1185">Reference proteome</keyword>
<keyword evidence="4 10" id="KW-0732">Signal</keyword>
<accession>A0AAD9SQZ3</accession>
<dbReference type="Proteomes" id="UP001265746">
    <property type="component" value="Unassembled WGS sequence"/>
</dbReference>
<dbReference type="GO" id="GO:0003723">
    <property type="term" value="F:RNA binding"/>
    <property type="evidence" value="ECO:0007669"/>
    <property type="project" value="InterPro"/>
</dbReference>
<evidence type="ECO:0000256" key="9">
    <source>
        <dbReference type="ARBA" id="ARBA00034015"/>
    </source>
</evidence>
<evidence type="ECO:0000256" key="3">
    <source>
        <dbReference type="ARBA" id="ARBA00022722"/>
    </source>
</evidence>
<comment type="similarity">
    <text evidence="1">Belongs to the ribonuclease N1/T1 family.</text>
</comment>
<keyword evidence="3" id="KW-0540">Nuclease</keyword>
<dbReference type="AlphaFoldDB" id="A0AAD9SQZ3"/>
<dbReference type="InterPro" id="IPR048269">
    <property type="entry name" value="RNase_U2"/>
</dbReference>
<dbReference type="PANTHER" id="PTHR42104">
    <property type="entry name" value="EXTRACELLULAR GUANYL-SPECIFIC RIBONUCLEASE RNTA (AFU_ORTHOLOGUE AFUA_4G03230)"/>
    <property type="match status" value="1"/>
</dbReference>
<evidence type="ECO:0000313" key="12">
    <source>
        <dbReference type="Proteomes" id="UP001265746"/>
    </source>
</evidence>
<keyword evidence="7" id="KW-1015">Disulfide bond</keyword>
<feature type="signal peptide" evidence="10">
    <location>
        <begin position="1"/>
        <end position="17"/>
    </location>
</feature>
<evidence type="ECO:0000256" key="4">
    <source>
        <dbReference type="ARBA" id="ARBA00022729"/>
    </source>
</evidence>
<dbReference type="PANTHER" id="PTHR42104:SF1">
    <property type="entry name" value="EXTRACELLULAR GUANYL-SPECIFIC RIBONUCLEASE RNTA (AFU_ORTHOLOGUE AFUA_4G03230)"/>
    <property type="match status" value="1"/>
</dbReference>
<dbReference type="EMBL" id="JAUJFL010000001">
    <property type="protein sequence ID" value="KAK2614651.1"/>
    <property type="molecule type" value="Genomic_DNA"/>
</dbReference>
<keyword evidence="6" id="KW-0378">Hydrolase</keyword>
<name>A0AAD9SQZ3_PHOAM</name>
<proteinExistence type="inferred from homology"/>
<dbReference type="GO" id="GO:0046589">
    <property type="term" value="F:ribonuclease T1 activity"/>
    <property type="evidence" value="ECO:0007669"/>
    <property type="project" value="UniProtKB-EC"/>
</dbReference>
<evidence type="ECO:0000256" key="6">
    <source>
        <dbReference type="ARBA" id="ARBA00022801"/>
    </source>
</evidence>
<dbReference type="GO" id="GO:0016787">
    <property type="term" value="F:hydrolase activity"/>
    <property type="evidence" value="ECO:0007669"/>
    <property type="project" value="UniProtKB-KW"/>
</dbReference>
<keyword evidence="8" id="KW-0456">Lyase</keyword>
<dbReference type="Pfam" id="PF00545">
    <property type="entry name" value="Ribonuclease"/>
    <property type="match status" value="1"/>
</dbReference>
<organism evidence="11 12">
    <name type="scientific">Phomopsis amygdali</name>
    <name type="common">Fusicoccum amygdali</name>
    <dbReference type="NCBI Taxonomy" id="1214568"/>
    <lineage>
        <taxon>Eukaryota</taxon>
        <taxon>Fungi</taxon>
        <taxon>Dikarya</taxon>
        <taxon>Ascomycota</taxon>
        <taxon>Pezizomycotina</taxon>
        <taxon>Sordariomycetes</taxon>
        <taxon>Sordariomycetidae</taxon>
        <taxon>Diaporthales</taxon>
        <taxon>Diaporthaceae</taxon>
        <taxon>Diaporthe</taxon>
    </lineage>
</organism>
<comment type="caution">
    <text evidence="11">The sequence shown here is derived from an EMBL/GenBank/DDBJ whole genome shotgun (WGS) entry which is preliminary data.</text>
</comment>
<protein>
    <recommendedName>
        <fullName evidence="2">ribonuclease T1</fullName>
        <ecNumber evidence="2">4.6.1.24</ecNumber>
    </recommendedName>
</protein>
<dbReference type="InterPro" id="IPR016191">
    <property type="entry name" value="Ribonuclease/ribotoxin"/>
</dbReference>
<dbReference type="CDD" id="cd00606">
    <property type="entry name" value="fungal_RNase"/>
    <property type="match status" value="1"/>
</dbReference>
<dbReference type="SUPFAM" id="SSF53933">
    <property type="entry name" value="Microbial ribonucleases"/>
    <property type="match status" value="1"/>
</dbReference>
<sequence>MLQGLFLAALSASAAFAAVIPTVEPVVDLAAEPVAVAGVEARDTCVYTCGSVCYWQVDIDEALAEGYKDYKAGSAPGGYPHQYNNYEGFSFPTAAPWYEFPILSTYKVYTGGSPGADRIVFDTKGNFDALITHTGASGNDFVACKKA</sequence>
<dbReference type="EC" id="4.6.1.24" evidence="2"/>
<evidence type="ECO:0000313" key="11">
    <source>
        <dbReference type="EMBL" id="KAK2614651.1"/>
    </source>
</evidence>
<dbReference type="PIRSF" id="PIRSF037430">
    <property type="entry name" value="RNase_U2"/>
    <property type="match status" value="1"/>
</dbReference>